<keyword evidence="4 5" id="KW-0472">Membrane</keyword>
<proteinExistence type="predicted"/>
<dbReference type="InterPro" id="IPR006694">
    <property type="entry name" value="Fatty_acid_hydroxylase"/>
</dbReference>
<feature type="transmembrane region" description="Helical" evidence="5">
    <location>
        <begin position="146"/>
        <end position="169"/>
    </location>
</feature>
<feature type="transmembrane region" description="Helical" evidence="5">
    <location>
        <begin position="175"/>
        <end position="195"/>
    </location>
</feature>
<dbReference type="GO" id="GO:0016020">
    <property type="term" value="C:membrane"/>
    <property type="evidence" value="ECO:0007669"/>
    <property type="project" value="UniProtKB-SubCell"/>
</dbReference>
<dbReference type="GO" id="GO:0008610">
    <property type="term" value="P:lipid biosynthetic process"/>
    <property type="evidence" value="ECO:0007669"/>
    <property type="project" value="InterPro"/>
</dbReference>
<dbReference type="Proteomes" id="UP001184861">
    <property type="component" value="Unassembled WGS sequence"/>
</dbReference>
<evidence type="ECO:0000259" key="6">
    <source>
        <dbReference type="Pfam" id="PF04116"/>
    </source>
</evidence>
<feature type="domain" description="Fatty acid hydroxylase" evidence="6">
    <location>
        <begin position="108"/>
        <end position="238"/>
    </location>
</feature>
<comment type="subcellular location">
    <subcellularLocation>
        <location evidence="1">Membrane</location>
    </subcellularLocation>
</comment>
<evidence type="ECO:0000256" key="3">
    <source>
        <dbReference type="ARBA" id="ARBA00022989"/>
    </source>
</evidence>
<sequence length="240" mass="28195">MNFNTTELSGYLQIFWHFSWLEWIVFSLIINVFLYLFSIGLYLFIEKTCPKSRLQEKNHPITSSDFYLSILTIACNCLVLLLGVFLWKNGWIEVGNKESAVWIVSEVVALLLLMDLLMYFFHYAAHIPFVYALLHGKHHEHISTNYLSLFVLHPLETIGFGVMMLVLLICYPFSVVSISIYLLLNLIWGTIGHLNREFFPAKFDRYWIGTTRFHNQHHLDGSKNFGFYTSIWDRLFGTYK</sequence>
<evidence type="ECO:0000256" key="5">
    <source>
        <dbReference type="SAM" id="Phobius"/>
    </source>
</evidence>
<keyword evidence="3 5" id="KW-1133">Transmembrane helix</keyword>
<protein>
    <submittedName>
        <fullName evidence="7">Sterol desaturase/sphingolipid hydroxylase (Fatty acid hydroxylase superfamily)</fullName>
    </submittedName>
</protein>
<dbReference type="InterPro" id="IPR050307">
    <property type="entry name" value="Sterol_Desaturase_Related"/>
</dbReference>
<evidence type="ECO:0000256" key="2">
    <source>
        <dbReference type="ARBA" id="ARBA00022692"/>
    </source>
</evidence>
<name>A0AAE4C3G8_9FLAO</name>
<dbReference type="EMBL" id="JAVDQY010000001">
    <property type="protein sequence ID" value="MDR6525635.1"/>
    <property type="molecule type" value="Genomic_DNA"/>
</dbReference>
<comment type="caution">
    <text evidence="7">The sequence shown here is derived from an EMBL/GenBank/DDBJ whole genome shotgun (WGS) entry which is preliminary data.</text>
</comment>
<dbReference type="AlphaFoldDB" id="A0AAE4C3G8"/>
<feature type="transmembrane region" description="Helical" evidence="5">
    <location>
        <begin position="66"/>
        <end position="87"/>
    </location>
</feature>
<accession>A0AAE4C3G8</accession>
<reference evidence="7" key="1">
    <citation type="submission" date="2023-07" db="EMBL/GenBank/DDBJ databases">
        <title>Sorghum-associated microbial communities from plants grown in Nebraska, USA.</title>
        <authorList>
            <person name="Schachtman D."/>
        </authorList>
    </citation>
    <scope>NUCLEOTIDE SEQUENCE</scope>
    <source>
        <strain evidence="7">DS2360</strain>
    </source>
</reference>
<evidence type="ECO:0000256" key="1">
    <source>
        <dbReference type="ARBA" id="ARBA00004370"/>
    </source>
</evidence>
<feature type="transmembrane region" description="Helical" evidence="5">
    <location>
        <begin position="20"/>
        <end position="45"/>
    </location>
</feature>
<gene>
    <name evidence="7" type="ORF">J2787_001005</name>
</gene>
<dbReference type="RefSeq" id="WP_202270786.1">
    <property type="nucleotide sequence ID" value="NZ_JAVDQY010000001.1"/>
</dbReference>
<dbReference type="PANTHER" id="PTHR11863">
    <property type="entry name" value="STEROL DESATURASE"/>
    <property type="match status" value="1"/>
</dbReference>
<dbReference type="Pfam" id="PF04116">
    <property type="entry name" value="FA_hydroxylase"/>
    <property type="match status" value="1"/>
</dbReference>
<dbReference type="GO" id="GO:0005506">
    <property type="term" value="F:iron ion binding"/>
    <property type="evidence" value="ECO:0007669"/>
    <property type="project" value="InterPro"/>
</dbReference>
<evidence type="ECO:0000313" key="7">
    <source>
        <dbReference type="EMBL" id="MDR6525635.1"/>
    </source>
</evidence>
<keyword evidence="2 5" id="KW-0812">Transmembrane</keyword>
<organism evidence="7 8">
    <name type="scientific">Chryseobacterium rhizosphaerae</name>
    <dbReference type="NCBI Taxonomy" id="395937"/>
    <lineage>
        <taxon>Bacteria</taxon>
        <taxon>Pseudomonadati</taxon>
        <taxon>Bacteroidota</taxon>
        <taxon>Flavobacteriia</taxon>
        <taxon>Flavobacteriales</taxon>
        <taxon>Weeksellaceae</taxon>
        <taxon>Chryseobacterium group</taxon>
        <taxon>Chryseobacterium</taxon>
    </lineage>
</organism>
<feature type="transmembrane region" description="Helical" evidence="5">
    <location>
        <begin position="107"/>
        <end position="134"/>
    </location>
</feature>
<dbReference type="GO" id="GO:0016491">
    <property type="term" value="F:oxidoreductase activity"/>
    <property type="evidence" value="ECO:0007669"/>
    <property type="project" value="InterPro"/>
</dbReference>
<evidence type="ECO:0000313" key="8">
    <source>
        <dbReference type="Proteomes" id="UP001184861"/>
    </source>
</evidence>
<evidence type="ECO:0000256" key="4">
    <source>
        <dbReference type="ARBA" id="ARBA00023136"/>
    </source>
</evidence>